<dbReference type="RefSeq" id="WP_176392957.1">
    <property type="nucleotide sequence ID" value="NZ_JAMDLV010000044.1"/>
</dbReference>
<keyword evidence="2" id="KW-1185">Reference proteome</keyword>
<dbReference type="Proteomes" id="UP001207626">
    <property type="component" value="Unassembled WGS sequence"/>
</dbReference>
<organism evidence="1 2">
    <name type="scientific">Paenibacillus apiarius</name>
    <dbReference type="NCBI Taxonomy" id="46240"/>
    <lineage>
        <taxon>Bacteria</taxon>
        <taxon>Bacillati</taxon>
        <taxon>Bacillota</taxon>
        <taxon>Bacilli</taxon>
        <taxon>Bacillales</taxon>
        <taxon>Paenibacillaceae</taxon>
        <taxon>Paenibacillus</taxon>
    </lineage>
</organism>
<name>A0ABT4DUV4_9BACL</name>
<evidence type="ECO:0000313" key="1">
    <source>
        <dbReference type="EMBL" id="MCY9521140.1"/>
    </source>
</evidence>
<sequence length="57" mass="6639">MIESGQTETIHTTEYIHANTNGDKISLDIIYVLQQLDIELERCPEDIRRMAIVHTIR</sequence>
<accession>A0ABT4DUV4</accession>
<gene>
    <name evidence="1" type="ORF">M5X09_15930</name>
</gene>
<dbReference type="EMBL" id="JAMDLW010000020">
    <property type="protein sequence ID" value="MCY9521140.1"/>
    <property type="molecule type" value="Genomic_DNA"/>
</dbReference>
<comment type="caution">
    <text evidence="1">The sequence shown here is derived from an EMBL/GenBank/DDBJ whole genome shotgun (WGS) entry which is preliminary data.</text>
</comment>
<evidence type="ECO:0000313" key="2">
    <source>
        <dbReference type="Proteomes" id="UP001207626"/>
    </source>
</evidence>
<reference evidence="1 2" key="1">
    <citation type="submission" date="2022-05" db="EMBL/GenBank/DDBJ databases">
        <title>Genome Sequencing of Bee-Associated Microbes.</title>
        <authorList>
            <person name="Dunlap C."/>
        </authorList>
    </citation>
    <scope>NUCLEOTIDE SEQUENCE [LARGE SCALE GENOMIC DNA]</scope>
    <source>
        <strain evidence="1 2">NRRL NRS-1438</strain>
    </source>
</reference>
<proteinExistence type="predicted"/>
<protein>
    <submittedName>
        <fullName evidence="1">Uncharacterized protein</fullName>
    </submittedName>
</protein>